<sequence length="1402" mass="151118">MTDLNNTSLEPDFFWDTDDTDGIDVPADEGPTGTFYAPEAEGARMTAGADAELAGRSGRGWDPVERMIRPVGEPAQVRMVKASDDSALGALRSATPQDQDSLDIAVRILMGTSQLVVPVLLDVLPASTGQGTRYITTWATGDAIETDATRQEDDSLAHKMALGLRTSPTQALELIAPLGALLEEAAERGLFPVELSPDHLIVDNGSLRLTGFSRHGYAPQRGIRPAWANASEWTRGLLGDEEPPADPEALRRYQFRALWALAGWLGSGRPPATWQAVTGDEHLQAYLRSAGFRINPFAHRAMSAAVLTDAVREQRGADAVAEIAGSAAVVVYDAGAALHARYDEKYLRSLTGGVYRARVRSRSESDGVVYRAVLPGNIPVRLIQPKNVTAAHTAEIDTWILVEVTSYDLGLDKHGNHRGLRGRQVLQGTPVSLPERQSVNPEAIRLAALLERRNPVLGIARIGSRDITGDLAGLLGTSGWVLTEDGPADLLERVVELCQEETGTAPDVYLVSVSQDSLGPRARAACRIHQLVPDAEVTFAVQSASDGTTLPVRWQELPFVYDIDLSMVRKEVYPNSTAGKSAARQAFPVAFAARATDPEVPSKFITSTHDIFKDKLHRRPDILVLTAADLAARRRTLGTSRVEEHLRNLADARHLLSALPLVGPVVSDVVRTVGDRQVGTAIPALMGLSGWLDVLAPDWDELCQVLATEGLHLRRACGQLAAVAEAITLAPELRPFLLDLVLADADVATLRAFHAQDVIGRAASVLHDAGPVLARTLADALAAAPSGGKTAADVRDWVLALIDRVDFCRALPSAEDAQYLVPSEAVRLLDKDRTSDKHLRVWGTATPGIVNRAGEVGYDVGRLPELLRRVGVTESKVHLVTRELLKVDQRVWADAHRVDQDLLRAWWDSFGDLQLLLPLAEGRWTADELAELAELADGDLQVLAEWLGGPLNAETLRATRRFAQEVGLHAAQVADLYSEGSWELPENHRELAEMVRAAVREGADLPGLLAEWPDRLPHYRRSGAAALWYPVAALRLAGALGLAAESAAEFVEVDAKRLNAACEVLGRRPVLARSLSQARPASVRELMPLLEHLPDQLTPDDVDRLAKSSDPVRDGRIAQASGQPLHVVSLVRRAFPEATPEQMAKLVLIGALVSDLQPSELQSLAALELDNEVYAKVAETHLALRGGPHVIGLVKRYGSAALHAALAPMPVFDRVLLLTAMAKLPPVRVAALELRADHMAPLARAENRSAGTFEALAAHGGGLFPLLCGEHSTQVVHFLKEHSHTPEMADCLVAGGTSALEPLRTHGFALVQVLTLAGVHPSGAEDAATALTTVDSVLAGGRPLSRRAVGRLLNHTPLYARETHDRVRIPLAAQVLRRGLEESADQARLLLLADNAVYGLGT</sequence>
<dbReference type="Proteomes" id="UP001221150">
    <property type="component" value="Unassembled WGS sequence"/>
</dbReference>
<protein>
    <recommendedName>
        <fullName evidence="3">Protein kinase domain-containing protein</fullName>
    </recommendedName>
</protein>
<evidence type="ECO:0000313" key="2">
    <source>
        <dbReference type="Proteomes" id="UP001221150"/>
    </source>
</evidence>
<proteinExistence type="predicted"/>
<gene>
    <name evidence="1" type="ORF">P3H78_15700</name>
</gene>
<accession>A0ABT6A6E9</accession>
<keyword evidence="2" id="KW-1185">Reference proteome</keyword>
<reference evidence="1 2" key="1">
    <citation type="submission" date="2023-03" db="EMBL/GenBank/DDBJ databases">
        <title>Draft genome sequence of Streptomyces sp. K1PA1 isolated from peat swamp forest in Thailand.</title>
        <authorList>
            <person name="Klaysubun C."/>
            <person name="Duangmal K."/>
        </authorList>
    </citation>
    <scope>NUCLEOTIDE SEQUENCE [LARGE SCALE GENOMIC DNA]</scope>
    <source>
        <strain evidence="1 2">K1PA1</strain>
    </source>
</reference>
<dbReference type="RefSeq" id="WP_276109605.1">
    <property type="nucleotide sequence ID" value="NZ_JARJBB010000007.1"/>
</dbReference>
<name>A0ABT6A6E9_9ACTN</name>
<evidence type="ECO:0008006" key="3">
    <source>
        <dbReference type="Google" id="ProtNLM"/>
    </source>
</evidence>
<comment type="caution">
    <text evidence="1">The sequence shown here is derived from an EMBL/GenBank/DDBJ whole genome shotgun (WGS) entry which is preliminary data.</text>
</comment>
<organism evidence="1 2">
    <name type="scientific">Streptomyces tropicalis</name>
    <dbReference type="NCBI Taxonomy" id="3034234"/>
    <lineage>
        <taxon>Bacteria</taxon>
        <taxon>Bacillati</taxon>
        <taxon>Actinomycetota</taxon>
        <taxon>Actinomycetes</taxon>
        <taxon>Kitasatosporales</taxon>
        <taxon>Streptomycetaceae</taxon>
        <taxon>Streptomyces</taxon>
    </lineage>
</organism>
<dbReference type="EMBL" id="JARJBB010000007">
    <property type="protein sequence ID" value="MDF3300048.1"/>
    <property type="molecule type" value="Genomic_DNA"/>
</dbReference>
<evidence type="ECO:0000313" key="1">
    <source>
        <dbReference type="EMBL" id="MDF3300048.1"/>
    </source>
</evidence>